<comment type="caution">
    <text evidence="6">The sequence shown here is derived from an EMBL/GenBank/DDBJ whole genome shotgun (WGS) entry which is preliminary data.</text>
</comment>
<evidence type="ECO:0000256" key="4">
    <source>
        <dbReference type="ARBA" id="ARBA00023014"/>
    </source>
</evidence>
<dbReference type="GO" id="GO:0046872">
    <property type="term" value="F:metal ion binding"/>
    <property type="evidence" value="ECO:0007669"/>
    <property type="project" value="UniProtKB-KW"/>
</dbReference>
<evidence type="ECO:0000259" key="5">
    <source>
        <dbReference type="SMART" id="SM00704"/>
    </source>
</evidence>
<dbReference type="GO" id="GO:0005737">
    <property type="term" value="C:cytoplasm"/>
    <property type="evidence" value="ECO:0007669"/>
    <property type="project" value="UniProtKB-ARBA"/>
</dbReference>
<dbReference type="RefSeq" id="WP_017435263.1">
    <property type="nucleotide sequence ID" value="NZ_BAWO01000020.1"/>
</dbReference>
<keyword evidence="4" id="KW-0411">Iron-sulfur</keyword>
<dbReference type="Gene3D" id="3.40.5.90">
    <property type="entry name" value="CDGSH iron-sulfur domain, mitoNEET-type"/>
    <property type="match status" value="1"/>
</dbReference>
<proteinExistence type="predicted"/>
<gene>
    <name evidence="6" type="ORF">GCA01S_020_00320</name>
</gene>
<evidence type="ECO:0000313" key="7">
    <source>
        <dbReference type="Proteomes" id="UP000023561"/>
    </source>
</evidence>
<name>A0A023DEJ8_9BACL</name>
<evidence type="ECO:0000313" key="6">
    <source>
        <dbReference type="EMBL" id="GAJ39431.1"/>
    </source>
</evidence>
<dbReference type="EMBL" id="BAWO01000020">
    <property type="protein sequence ID" value="GAJ39431.1"/>
    <property type="molecule type" value="Genomic_DNA"/>
</dbReference>
<dbReference type="SMART" id="SM00704">
    <property type="entry name" value="ZnF_CDGSH"/>
    <property type="match status" value="1"/>
</dbReference>
<dbReference type="AlphaFoldDB" id="A0A023DEJ8"/>
<reference evidence="6 7" key="1">
    <citation type="submission" date="2014-04" db="EMBL/GenBank/DDBJ databases">
        <title>Whole genome shotgun sequence of Geobacillus caldoxylosilyticus NBRC 107762.</title>
        <authorList>
            <person name="Hosoyama A."/>
            <person name="Hosoyama Y."/>
            <person name="Katano-Makiyama Y."/>
            <person name="Tsuchikane K."/>
            <person name="Ohji S."/>
            <person name="Ichikawa N."/>
            <person name="Yamazoe A."/>
            <person name="Fujita N."/>
        </authorList>
    </citation>
    <scope>NUCLEOTIDE SEQUENCE [LARGE SCALE GENOMIC DNA]</scope>
    <source>
        <strain evidence="6 7">NBRC 107762</strain>
    </source>
</reference>
<dbReference type="InterPro" id="IPR042216">
    <property type="entry name" value="MitoNEET_CISD"/>
</dbReference>
<sequence>MAKVQIKVNDNGSYRVTGDVELIDAEGNKFVTKQTFSLCRCGLSNNKPFCDGAHKGKFHSVVRATPSESESQ</sequence>
<dbReference type="Proteomes" id="UP000023561">
    <property type="component" value="Unassembled WGS sequence"/>
</dbReference>
<evidence type="ECO:0000256" key="2">
    <source>
        <dbReference type="ARBA" id="ARBA00022723"/>
    </source>
</evidence>
<keyword evidence="7" id="KW-1185">Reference proteome</keyword>
<accession>A0A023DEJ8</accession>
<dbReference type="OrthoDB" id="9795032at2"/>
<evidence type="ECO:0000256" key="3">
    <source>
        <dbReference type="ARBA" id="ARBA00023004"/>
    </source>
</evidence>
<dbReference type="InterPro" id="IPR018967">
    <property type="entry name" value="FeS-contain_CDGSH-typ"/>
</dbReference>
<keyword evidence="2" id="KW-0479">Metal-binding</keyword>
<organism evidence="6 7">
    <name type="scientific">Parageobacillus caldoxylosilyticus NBRC 107762</name>
    <dbReference type="NCBI Taxonomy" id="1220594"/>
    <lineage>
        <taxon>Bacteria</taxon>
        <taxon>Bacillati</taxon>
        <taxon>Bacillota</taxon>
        <taxon>Bacilli</taxon>
        <taxon>Bacillales</taxon>
        <taxon>Anoxybacillaceae</taxon>
        <taxon>Saccharococcus</taxon>
    </lineage>
</organism>
<keyword evidence="1" id="KW-0001">2Fe-2S</keyword>
<protein>
    <recommendedName>
        <fullName evidence="5">Iron-binding zinc finger CDGSH type domain-containing protein</fullName>
    </recommendedName>
</protein>
<dbReference type="GeneID" id="301194132"/>
<feature type="domain" description="Iron-binding zinc finger CDGSH type" evidence="5">
    <location>
        <begin position="20"/>
        <end position="60"/>
    </location>
</feature>
<keyword evidence="3" id="KW-0408">Iron</keyword>
<dbReference type="Pfam" id="PF09360">
    <property type="entry name" value="zf-CDGSH"/>
    <property type="match status" value="1"/>
</dbReference>
<evidence type="ECO:0000256" key="1">
    <source>
        <dbReference type="ARBA" id="ARBA00022714"/>
    </source>
</evidence>
<dbReference type="GO" id="GO:0051537">
    <property type="term" value="F:2 iron, 2 sulfur cluster binding"/>
    <property type="evidence" value="ECO:0007669"/>
    <property type="project" value="UniProtKB-KW"/>
</dbReference>